<evidence type="ECO:0008006" key="5">
    <source>
        <dbReference type="Google" id="ProtNLM"/>
    </source>
</evidence>
<protein>
    <recommendedName>
        <fullName evidence="5">Peptidase S1 domain-containing protein</fullName>
    </recommendedName>
</protein>
<proteinExistence type="predicted"/>
<evidence type="ECO:0000313" key="4">
    <source>
        <dbReference type="Proteomes" id="UP000030764"/>
    </source>
</evidence>
<feature type="chain" id="PRO_5010405256" description="Peptidase S1 domain-containing protein" evidence="1">
    <location>
        <begin position="19"/>
        <end position="312"/>
    </location>
</feature>
<dbReference type="InterPro" id="IPR043504">
    <property type="entry name" value="Peptidase_S1_PA_chymotrypsin"/>
</dbReference>
<dbReference type="InterPro" id="IPR009003">
    <property type="entry name" value="Peptidase_S1_PA"/>
</dbReference>
<dbReference type="AlphaFoldDB" id="A0A085ME15"/>
<organism evidence="2 4">
    <name type="scientific">Trichuris suis</name>
    <name type="common">pig whipworm</name>
    <dbReference type="NCBI Taxonomy" id="68888"/>
    <lineage>
        <taxon>Eukaryota</taxon>
        <taxon>Metazoa</taxon>
        <taxon>Ecdysozoa</taxon>
        <taxon>Nematoda</taxon>
        <taxon>Enoplea</taxon>
        <taxon>Dorylaimia</taxon>
        <taxon>Trichinellida</taxon>
        <taxon>Trichuridae</taxon>
        <taxon>Trichuris</taxon>
    </lineage>
</organism>
<name>A0A085ME15_9BILA</name>
<dbReference type="EMBL" id="KL367590">
    <property type="protein sequence ID" value="KFD62691.1"/>
    <property type="molecule type" value="Genomic_DNA"/>
</dbReference>
<keyword evidence="4" id="KW-1185">Reference proteome</keyword>
<accession>A0A085ME15</accession>
<dbReference type="SUPFAM" id="SSF50494">
    <property type="entry name" value="Trypsin-like serine proteases"/>
    <property type="match status" value="1"/>
</dbReference>
<dbReference type="EMBL" id="KL363200">
    <property type="protein sequence ID" value="KFD55461.1"/>
    <property type="molecule type" value="Genomic_DNA"/>
</dbReference>
<gene>
    <name evidence="2" type="ORF">M513_03801</name>
    <name evidence="3" type="ORF">M514_03801</name>
</gene>
<feature type="signal peptide" evidence="1">
    <location>
        <begin position="1"/>
        <end position="18"/>
    </location>
</feature>
<evidence type="ECO:0000313" key="2">
    <source>
        <dbReference type="EMBL" id="KFD55461.1"/>
    </source>
</evidence>
<sequence>MKALLALLVLLQPILIYSDDLDELFPSKTGKRLCGNLNLTHYKLGTENQIAPWNALIVTSFSKQLHCFGALIAPIFPSVNNGSDIVLSVSSCGHRHGRKLRSISASVFFGVHTFPFLPIRAMKFRVKTVIPLTIRSNGKESEKRYRDDGLLLLQLRKTVPSNKVMPLCLAEFDAYPPNNAKCYSIIKKKGATAFTEQSANVPKNPKKPFCQYNSAIGLCLWAHRFTEFVAVGSPLYCEIDGIVYLYGIYRSNEIELITSVGKQWAGFFISLHVFYLSLHDYKKTLERLIGSSSSSESHRDLRSSIAIRIGPL</sequence>
<dbReference type="Gene3D" id="2.40.10.10">
    <property type="entry name" value="Trypsin-like serine proteases"/>
    <property type="match status" value="1"/>
</dbReference>
<dbReference type="Proteomes" id="UP000030764">
    <property type="component" value="Unassembled WGS sequence"/>
</dbReference>
<keyword evidence="1" id="KW-0732">Signal</keyword>
<reference evidence="2 4" key="1">
    <citation type="journal article" date="2014" name="Nat. Genet.">
        <title>Genome and transcriptome of the porcine whipworm Trichuris suis.</title>
        <authorList>
            <person name="Jex A.R."/>
            <person name="Nejsum P."/>
            <person name="Schwarz E.M."/>
            <person name="Hu L."/>
            <person name="Young N.D."/>
            <person name="Hall R.S."/>
            <person name="Korhonen P.K."/>
            <person name="Liao S."/>
            <person name="Thamsborg S."/>
            <person name="Xia J."/>
            <person name="Xu P."/>
            <person name="Wang S."/>
            <person name="Scheerlinck J.P."/>
            <person name="Hofmann A."/>
            <person name="Sternberg P.W."/>
            <person name="Wang J."/>
            <person name="Gasser R.B."/>
        </authorList>
    </citation>
    <scope>NUCLEOTIDE SEQUENCE [LARGE SCALE GENOMIC DNA]</scope>
    <source>
        <strain evidence="3">DCEP-RM93F</strain>
        <strain evidence="2">DCEP-RM93M</strain>
    </source>
</reference>
<evidence type="ECO:0000313" key="3">
    <source>
        <dbReference type="EMBL" id="KFD62691.1"/>
    </source>
</evidence>
<evidence type="ECO:0000256" key="1">
    <source>
        <dbReference type="SAM" id="SignalP"/>
    </source>
</evidence>
<dbReference type="Proteomes" id="UP000030758">
    <property type="component" value="Unassembled WGS sequence"/>
</dbReference>